<name>A0A563DRM7_9MICO</name>
<keyword evidence="6" id="KW-0814">Transposable element</keyword>
<dbReference type="GO" id="GO:0003677">
    <property type="term" value="F:DNA binding"/>
    <property type="evidence" value="ECO:0007669"/>
    <property type="project" value="UniProtKB-UniRule"/>
</dbReference>
<comment type="caution">
    <text evidence="7">The sequence shown here is derived from an EMBL/GenBank/DDBJ whole genome shotgun (WGS) entry which is preliminary data.</text>
</comment>
<reference evidence="7 8" key="2">
    <citation type="submission" date="2019-08" db="EMBL/GenBank/DDBJ databases">
        <title>Jejuicoccus antrihumi gen. nov., sp. nov., a new member of the family Dermacoccaceae isolated from a cave.</title>
        <authorList>
            <person name="Schumann P."/>
            <person name="Kim I.S."/>
        </authorList>
    </citation>
    <scope>NUCLEOTIDE SEQUENCE [LARGE SCALE GENOMIC DNA]</scope>
    <source>
        <strain evidence="7 8">C5-26</strain>
    </source>
</reference>
<accession>A0A563DRM7</accession>
<keyword evidence="8" id="KW-1185">Reference proteome</keyword>
<evidence type="ECO:0000256" key="2">
    <source>
        <dbReference type="ARBA" id="ARBA00010961"/>
    </source>
</evidence>
<dbReference type="PANTHER" id="PTHR33217:SF7">
    <property type="entry name" value="TRANSPOSASE FOR INSERTION SEQUENCE ELEMENT IS1081"/>
    <property type="match status" value="1"/>
</dbReference>
<evidence type="ECO:0000256" key="5">
    <source>
        <dbReference type="ARBA" id="ARBA00023172"/>
    </source>
</evidence>
<comment type="similarity">
    <text evidence="2 6">Belongs to the transposase mutator family.</text>
</comment>
<organism evidence="7 8">
    <name type="scientific">Leekyejoonella antrihumi</name>
    <dbReference type="NCBI Taxonomy" id="1660198"/>
    <lineage>
        <taxon>Bacteria</taxon>
        <taxon>Bacillati</taxon>
        <taxon>Actinomycetota</taxon>
        <taxon>Actinomycetes</taxon>
        <taxon>Micrococcales</taxon>
        <taxon>Dermacoccaceae</taxon>
        <taxon>Leekyejoonella</taxon>
    </lineage>
</organism>
<evidence type="ECO:0000256" key="4">
    <source>
        <dbReference type="ARBA" id="ARBA00023125"/>
    </source>
</evidence>
<dbReference type="GO" id="GO:0004803">
    <property type="term" value="F:transposase activity"/>
    <property type="evidence" value="ECO:0007669"/>
    <property type="project" value="UniProtKB-UniRule"/>
</dbReference>
<keyword evidence="5 6" id="KW-0233">DNA recombination</keyword>
<dbReference type="OrthoDB" id="9793302at2"/>
<dbReference type="RefSeq" id="WP_146321223.1">
    <property type="nucleotide sequence ID" value="NZ_VCQV01000066.1"/>
</dbReference>
<dbReference type="AlphaFoldDB" id="A0A563DRM7"/>
<evidence type="ECO:0000313" key="7">
    <source>
        <dbReference type="EMBL" id="TWP32592.1"/>
    </source>
</evidence>
<gene>
    <name evidence="7" type="ORF">FGL98_23870</name>
</gene>
<dbReference type="Proteomes" id="UP000320244">
    <property type="component" value="Unassembled WGS sequence"/>
</dbReference>
<keyword evidence="3 6" id="KW-0815">Transposition</keyword>
<sequence>MALSQSAASELLEAFRAGDGVDLVRDSVRMVLQELIEAEASEAIGAARYERTADRTTERNGHRSRVLTTKAGDVNLRIPKLRTGSFFPSLLHPRRRIDQALYAVVMEAYVHGVSTRSVDDLVAALGGTGVSKSEVSRICAGLDEQVTAFRTRRLDETQVPYVYLDATYLHVRTPEHMVVSKAVVVATGVSADGRREVLGVDVGDSEDEVFWRAFLDSLKKRGLAGVRLVISDQHAGLVAAARRCFQGSAHQRCRVHFARNLLTHVPKNSTEMVAALFRTIFAQPDADAMSAQWDAVRDQLAARAPKVGPLMDDAKAEVLAFNIFPRAHWRKIWSTNPLERLNKEIKRRANVVGIFPNEDAVIRLIGAVLADTHDEWVTDERRYLSEASMAKLYPDRHTEPVAEIDGDQ</sequence>
<keyword evidence="4 6" id="KW-0238">DNA-binding</keyword>
<protein>
    <recommendedName>
        <fullName evidence="6">Mutator family transposase</fullName>
    </recommendedName>
</protein>
<dbReference type="Pfam" id="PF00872">
    <property type="entry name" value="Transposase_mut"/>
    <property type="match status" value="1"/>
</dbReference>
<dbReference type="NCBIfam" id="NF033543">
    <property type="entry name" value="transpos_IS256"/>
    <property type="match status" value="1"/>
</dbReference>
<dbReference type="PANTHER" id="PTHR33217">
    <property type="entry name" value="TRANSPOSASE FOR INSERTION SEQUENCE ELEMENT IS1081"/>
    <property type="match status" value="1"/>
</dbReference>
<dbReference type="GO" id="GO:0006313">
    <property type="term" value="P:DNA transposition"/>
    <property type="evidence" value="ECO:0007669"/>
    <property type="project" value="UniProtKB-UniRule"/>
</dbReference>
<proteinExistence type="inferred from homology"/>
<evidence type="ECO:0000256" key="6">
    <source>
        <dbReference type="RuleBase" id="RU365089"/>
    </source>
</evidence>
<evidence type="ECO:0000256" key="1">
    <source>
        <dbReference type="ARBA" id="ARBA00002190"/>
    </source>
</evidence>
<evidence type="ECO:0000256" key="3">
    <source>
        <dbReference type="ARBA" id="ARBA00022578"/>
    </source>
</evidence>
<reference evidence="7 8" key="1">
    <citation type="submission" date="2019-05" db="EMBL/GenBank/DDBJ databases">
        <authorList>
            <person name="Lee S.D."/>
        </authorList>
    </citation>
    <scope>NUCLEOTIDE SEQUENCE [LARGE SCALE GENOMIC DNA]</scope>
    <source>
        <strain evidence="7 8">C5-26</strain>
    </source>
</reference>
<comment type="function">
    <text evidence="1 6">Required for the transposition of the insertion element.</text>
</comment>
<dbReference type="InterPro" id="IPR001207">
    <property type="entry name" value="Transposase_mutator"/>
</dbReference>
<evidence type="ECO:0000313" key="8">
    <source>
        <dbReference type="Proteomes" id="UP000320244"/>
    </source>
</evidence>
<dbReference type="EMBL" id="VCQV01000066">
    <property type="protein sequence ID" value="TWP32592.1"/>
    <property type="molecule type" value="Genomic_DNA"/>
</dbReference>